<dbReference type="InterPro" id="IPR003788">
    <property type="entry name" value="NDUFAF7"/>
</dbReference>
<dbReference type="AlphaFoldDB" id="A0A1X6NTP6"/>
<feature type="region of interest" description="Disordered" evidence="8">
    <location>
        <begin position="522"/>
        <end position="549"/>
    </location>
</feature>
<feature type="compositionally biased region" description="Low complexity" evidence="8">
    <location>
        <begin position="472"/>
        <end position="490"/>
    </location>
</feature>
<dbReference type="EMBL" id="KV919093">
    <property type="protein sequence ID" value="OSX71999.1"/>
    <property type="molecule type" value="Genomic_DNA"/>
</dbReference>
<feature type="compositionally biased region" description="Basic residues" evidence="8">
    <location>
        <begin position="92"/>
        <end position="110"/>
    </location>
</feature>
<dbReference type="GO" id="GO:0032259">
    <property type="term" value="P:methylation"/>
    <property type="evidence" value="ECO:0007669"/>
    <property type="project" value="UniProtKB-KW"/>
</dbReference>
<keyword evidence="6" id="KW-0496">Mitochondrion</keyword>
<sequence>MTPAEKFSPHYGAAVGRRVAAAAAGGAAAATGGRVGLVEVGAGTGTLAVDALRLLGPSVPYVSVEASAELAAAQVRRLAEVGGGGGGGGAQRQRRRRRGRRGRRRTRPRAGRSSAPTRVVGRRGTRRWRRLPTGGVAGRSTPTAAAATATATAAAAGAAAPSTSWRVRCSTTCRTTGCGGAATVPAGNSAGWCSPRRGSPTGWVWRGSPSPTRSSCAPWTCTGCGGRGGARGGGVAPPDGGDGDGALAAAHRWLRAALDGLLGAGGGGGGGGTAAAADVYVPTGAVATLTALARVLADGRRRAPPPHTANAPTTPWPFHTLCLTLADFTVLDGAVSGAGGPVVQRVVGGRAVTYASVEGAPAGGAVDVLFPTDFGGLAAATRAAFGAAASAGRRARVTTRVVRHAAFMDAYGVPPGGGGEGVRRAARGTGMTRRRPSSATPPCSSPRCRLGGRGGGTGRRRGEGRPVPLPPSDAAGRAPGASRARAGVGRPCRRGRHHSGAAACVTVTVVGGRRWLATPGRRLEHPVRSAQPRRHPWAQTSSGPSRVGTERREVAAANAQQGRVCSHSSARRLCPPPGRPSGTTPWARALQLGGAKRCSV</sequence>
<feature type="compositionally biased region" description="Gly residues" evidence="8">
    <location>
        <begin position="81"/>
        <end position="90"/>
    </location>
</feature>
<keyword evidence="4" id="KW-0489">Methyltransferase</keyword>
<keyword evidence="10" id="KW-1185">Reference proteome</keyword>
<proteinExistence type="inferred from homology"/>
<evidence type="ECO:0000256" key="4">
    <source>
        <dbReference type="ARBA" id="ARBA00022603"/>
    </source>
</evidence>
<feature type="region of interest" description="Disordered" evidence="8">
    <location>
        <begin position="567"/>
        <end position="586"/>
    </location>
</feature>
<dbReference type="InterPro" id="IPR029063">
    <property type="entry name" value="SAM-dependent_MTases_sf"/>
</dbReference>
<feature type="region of interest" description="Disordered" evidence="8">
    <location>
        <begin position="427"/>
        <end position="496"/>
    </location>
</feature>
<comment type="similarity">
    <text evidence="2">Belongs to the NDUFAF7 family.</text>
</comment>
<reference evidence="9 10" key="1">
    <citation type="submission" date="2017-03" db="EMBL/GenBank/DDBJ databases">
        <title>WGS assembly of Porphyra umbilicalis.</title>
        <authorList>
            <person name="Brawley S.H."/>
            <person name="Blouin N.A."/>
            <person name="Ficko-Blean E."/>
            <person name="Wheeler G.L."/>
            <person name="Lohr M."/>
            <person name="Goodson H.V."/>
            <person name="Jenkins J.W."/>
            <person name="Blaby-Haas C.E."/>
            <person name="Helliwell K.E."/>
            <person name="Chan C."/>
            <person name="Marriage T."/>
            <person name="Bhattacharya D."/>
            <person name="Klein A.S."/>
            <person name="Badis Y."/>
            <person name="Brodie J."/>
            <person name="Cao Y."/>
            <person name="Collen J."/>
            <person name="Dittami S.M."/>
            <person name="Gachon C.M."/>
            <person name="Green B.R."/>
            <person name="Karpowicz S."/>
            <person name="Kim J.W."/>
            <person name="Kudahl U."/>
            <person name="Lin S."/>
            <person name="Michel G."/>
            <person name="Mittag M."/>
            <person name="Olson B.J."/>
            <person name="Pangilinan J."/>
            <person name="Peng Y."/>
            <person name="Qiu H."/>
            <person name="Shu S."/>
            <person name="Singer J.T."/>
            <person name="Smith A.G."/>
            <person name="Sprecher B.N."/>
            <person name="Wagner V."/>
            <person name="Wang W."/>
            <person name="Wang Z.-Y."/>
            <person name="Yan J."/>
            <person name="Yarish C."/>
            <person name="Zoeuner-Riek S."/>
            <person name="Zhuang Y."/>
            <person name="Zou Y."/>
            <person name="Lindquist E.A."/>
            <person name="Grimwood J."/>
            <person name="Barry K."/>
            <person name="Rokhsar D.S."/>
            <person name="Schmutz J."/>
            <person name="Stiller J.W."/>
            <person name="Grossman A.R."/>
            <person name="Prochnik S.E."/>
        </authorList>
    </citation>
    <scope>NUCLEOTIDE SEQUENCE [LARGE SCALE GENOMIC DNA]</scope>
    <source>
        <strain evidence="9">4086291</strain>
    </source>
</reference>
<comment type="catalytic activity">
    <reaction evidence="7">
        <text>L-arginyl-[protein] + 2 S-adenosyl-L-methionine = N(omega),N(omega)'-dimethyl-L-arginyl-[protein] + 2 S-adenosyl-L-homocysteine + 2 H(+)</text>
        <dbReference type="Rhea" id="RHEA:48108"/>
        <dbReference type="Rhea" id="RHEA-COMP:10532"/>
        <dbReference type="Rhea" id="RHEA-COMP:11992"/>
        <dbReference type="ChEBI" id="CHEBI:15378"/>
        <dbReference type="ChEBI" id="CHEBI:29965"/>
        <dbReference type="ChEBI" id="CHEBI:57856"/>
        <dbReference type="ChEBI" id="CHEBI:59789"/>
        <dbReference type="ChEBI" id="CHEBI:88221"/>
        <dbReference type="EC" id="2.1.1.320"/>
    </reaction>
</comment>
<keyword evidence="5" id="KW-0808">Transferase</keyword>
<dbReference type="GO" id="GO:0035243">
    <property type="term" value="F:protein-arginine omega-N symmetric methyltransferase activity"/>
    <property type="evidence" value="ECO:0007669"/>
    <property type="project" value="UniProtKB-EC"/>
</dbReference>
<evidence type="ECO:0000256" key="2">
    <source>
        <dbReference type="ARBA" id="ARBA00005891"/>
    </source>
</evidence>
<accession>A0A1X6NTP6</accession>
<dbReference type="SUPFAM" id="SSF53335">
    <property type="entry name" value="S-adenosyl-L-methionine-dependent methyltransferases"/>
    <property type="match status" value="1"/>
</dbReference>
<evidence type="ECO:0000256" key="1">
    <source>
        <dbReference type="ARBA" id="ARBA00004173"/>
    </source>
</evidence>
<evidence type="ECO:0000313" key="10">
    <source>
        <dbReference type="Proteomes" id="UP000218209"/>
    </source>
</evidence>
<dbReference type="InterPro" id="IPR038375">
    <property type="entry name" value="NDUFAF7_sf"/>
</dbReference>
<feature type="region of interest" description="Disordered" evidence="8">
    <location>
        <begin position="80"/>
        <end position="144"/>
    </location>
</feature>
<comment type="subcellular location">
    <subcellularLocation>
        <location evidence="1">Mitochondrion</location>
    </subcellularLocation>
</comment>
<gene>
    <name evidence="9" type="ORF">BU14_0483s0012</name>
</gene>
<dbReference type="Gene3D" id="3.40.50.12710">
    <property type="match status" value="1"/>
</dbReference>
<dbReference type="EC" id="2.1.1.320" evidence="3"/>
<evidence type="ECO:0000256" key="5">
    <source>
        <dbReference type="ARBA" id="ARBA00022679"/>
    </source>
</evidence>
<protein>
    <recommendedName>
        <fullName evidence="3">type II protein arginine methyltransferase</fullName>
        <ecNumber evidence="3">2.1.1.320</ecNumber>
    </recommendedName>
</protein>
<name>A0A1X6NTP6_PORUM</name>
<evidence type="ECO:0000313" key="9">
    <source>
        <dbReference type="EMBL" id="OSX71999.1"/>
    </source>
</evidence>
<evidence type="ECO:0000256" key="7">
    <source>
        <dbReference type="ARBA" id="ARBA00048612"/>
    </source>
</evidence>
<evidence type="ECO:0000256" key="6">
    <source>
        <dbReference type="ARBA" id="ARBA00023128"/>
    </source>
</evidence>
<dbReference type="Proteomes" id="UP000218209">
    <property type="component" value="Unassembled WGS sequence"/>
</dbReference>
<organism evidence="9 10">
    <name type="scientific">Porphyra umbilicalis</name>
    <name type="common">Purple laver</name>
    <name type="synonym">Red alga</name>
    <dbReference type="NCBI Taxonomy" id="2786"/>
    <lineage>
        <taxon>Eukaryota</taxon>
        <taxon>Rhodophyta</taxon>
        <taxon>Bangiophyceae</taxon>
        <taxon>Bangiales</taxon>
        <taxon>Bangiaceae</taxon>
        <taxon>Porphyra</taxon>
    </lineage>
</organism>
<evidence type="ECO:0000256" key="8">
    <source>
        <dbReference type="SAM" id="MobiDB-lite"/>
    </source>
</evidence>
<evidence type="ECO:0000256" key="3">
    <source>
        <dbReference type="ARBA" id="ARBA00011935"/>
    </source>
</evidence>
<dbReference type="GO" id="GO:0005739">
    <property type="term" value="C:mitochondrion"/>
    <property type="evidence" value="ECO:0007669"/>
    <property type="project" value="UniProtKB-SubCell"/>
</dbReference>
<dbReference type="Pfam" id="PF02636">
    <property type="entry name" value="Methyltransf_28"/>
    <property type="match status" value="1"/>
</dbReference>
<feature type="compositionally biased region" description="Basic residues" evidence="8">
    <location>
        <begin position="120"/>
        <end position="130"/>
    </location>
</feature>